<dbReference type="InterPro" id="IPR008632">
    <property type="entry name" value="Gp-FAR-1"/>
</dbReference>
<sequence>MFQITLFFALFIVYNFSASAVEIPEKCRDLFPEDVATKLETLPYEEKEVLQGIVAVCTKYKDENEFLNALIQQHLNLVTKLNLLYDYISRKSYGLVPEAREFVMKVAKTIKEVRRSLRAGQEPSVEDIKKKGNERIADFDNLSDAVKEDLQKNYPIFTSVITSKKVRAMFTP</sequence>
<evidence type="ECO:0000256" key="3">
    <source>
        <dbReference type="ARBA" id="ARBA00022525"/>
    </source>
</evidence>
<dbReference type="GO" id="GO:0008289">
    <property type="term" value="F:lipid binding"/>
    <property type="evidence" value="ECO:0007669"/>
    <property type="project" value="UniProtKB-KW"/>
</dbReference>
<dbReference type="Gene3D" id="1.20.120.1100">
    <property type="match status" value="1"/>
</dbReference>
<evidence type="ECO:0000256" key="4">
    <source>
        <dbReference type="ARBA" id="ARBA00022729"/>
    </source>
</evidence>
<keyword evidence="4 7" id="KW-0732">Signal</keyword>
<keyword evidence="6" id="KW-0446">Lipid-binding</keyword>
<gene>
    <name evidence="8" type="ORF">CYNAS_LOCUS9019</name>
</gene>
<feature type="signal peptide" evidence="7">
    <location>
        <begin position="1"/>
        <end position="20"/>
    </location>
</feature>
<proteinExistence type="inferred from homology"/>
<evidence type="ECO:0008006" key="10">
    <source>
        <dbReference type="Google" id="ProtNLM"/>
    </source>
</evidence>
<keyword evidence="9" id="KW-1185">Reference proteome</keyword>
<dbReference type="GO" id="GO:0005576">
    <property type="term" value="C:extracellular region"/>
    <property type="evidence" value="ECO:0007669"/>
    <property type="project" value="UniProtKB-SubCell"/>
</dbReference>
<keyword evidence="5" id="KW-0175">Coiled coil</keyword>
<evidence type="ECO:0000256" key="6">
    <source>
        <dbReference type="ARBA" id="ARBA00023121"/>
    </source>
</evidence>
<dbReference type="EMBL" id="CATQJL010000223">
    <property type="protein sequence ID" value="CAJ0597036.1"/>
    <property type="molecule type" value="Genomic_DNA"/>
</dbReference>
<feature type="chain" id="PRO_5041202545" description="Fatty-acid and retinol-binding protein 1" evidence="7">
    <location>
        <begin position="21"/>
        <end position="172"/>
    </location>
</feature>
<dbReference type="Pfam" id="PF05823">
    <property type="entry name" value="Gp-FAR-1"/>
    <property type="match status" value="1"/>
</dbReference>
<dbReference type="Proteomes" id="UP001176961">
    <property type="component" value="Unassembled WGS sequence"/>
</dbReference>
<comment type="similarity">
    <text evidence="2">Belongs to the fatty-acid and retinol-binding protein (FARBP) family.</text>
</comment>
<evidence type="ECO:0000313" key="8">
    <source>
        <dbReference type="EMBL" id="CAJ0597036.1"/>
    </source>
</evidence>
<dbReference type="AlphaFoldDB" id="A0AA36M443"/>
<evidence type="ECO:0000256" key="7">
    <source>
        <dbReference type="SAM" id="SignalP"/>
    </source>
</evidence>
<accession>A0AA36M443</accession>
<keyword evidence="3" id="KW-0964">Secreted</keyword>
<evidence type="ECO:0000256" key="1">
    <source>
        <dbReference type="ARBA" id="ARBA00004613"/>
    </source>
</evidence>
<evidence type="ECO:0000256" key="2">
    <source>
        <dbReference type="ARBA" id="ARBA00006648"/>
    </source>
</evidence>
<evidence type="ECO:0000313" key="9">
    <source>
        <dbReference type="Proteomes" id="UP001176961"/>
    </source>
</evidence>
<organism evidence="8 9">
    <name type="scientific">Cylicocyclus nassatus</name>
    <name type="common">Nematode worm</name>
    <dbReference type="NCBI Taxonomy" id="53992"/>
    <lineage>
        <taxon>Eukaryota</taxon>
        <taxon>Metazoa</taxon>
        <taxon>Ecdysozoa</taxon>
        <taxon>Nematoda</taxon>
        <taxon>Chromadorea</taxon>
        <taxon>Rhabditida</taxon>
        <taxon>Rhabditina</taxon>
        <taxon>Rhabditomorpha</taxon>
        <taxon>Strongyloidea</taxon>
        <taxon>Strongylidae</taxon>
        <taxon>Cylicocyclus</taxon>
    </lineage>
</organism>
<comment type="caution">
    <text evidence="8">The sequence shown here is derived from an EMBL/GenBank/DDBJ whole genome shotgun (WGS) entry which is preliminary data.</text>
</comment>
<comment type="subcellular location">
    <subcellularLocation>
        <location evidence="1">Secreted</location>
    </subcellularLocation>
</comment>
<name>A0AA36M443_CYLNA</name>
<evidence type="ECO:0000256" key="5">
    <source>
        <dbReference type="ARBA" id="ARBA00023054"/>
    </source>
</evidence>
<reference evidence="8" key="1">
    <citation type="submission" date="2023-07" db="EMBL/GenBank/DDBJ databases">
        <authorList>
            <consortium name="CYATHOMIX"/>
        </authorList>
    </citation>
    <scope>NUCLEOTIDE SEQUENCE</scope>
    <source>
        <strain evidence="8">N/A</strain>
    </source>
</reference>
<protein>
    <recommendedName>
        <fullName evidence="10">Fatty-acid and retinol-binding protein 1</fullName>
    </recommendedName>
</protein>